<dbReference type="Proteomes" id="UP000032811">
    <property type="component" value="Chromosome 1"/>
</dbReference>
<dbReference type="Proteomes" id="UP000049685">
    <property type="component" value="Unassembled WGS sequence"/>
</dbReference>
<reference evidence="5" key="2">
    <citation type="submission" date="2015-01" db="EMBL/GenBank/DDBJ databases">
        <authorList>
            <person name="Aslett A.Martin."/>
            <person name="De Silva Nishadi"/>
        </authorList>
    </citation>
    <scope>NUCLEOTIDE SEQUENCE [LARGE SCALE GENOMIC DNA]</scope>
    <source>
        <strain evidence="5">UMC4404</strain>
    </source>
</reference>
<proteinExistence type="predicted"/>
<keyword evidence="1" id="KW-0812">Transmembrane</keyword>
<accession>A0A9P1L191</accession>
<evidence type="ECO:0000256" key="1">
    <source>
        <dbReference type="SAM" id="Phobius"/>
    </source>
</evidence>
<keyword evidence="4" id="KW-1185">Reference proteome</keyword>
<keyword evidence="1" id="KW-1133">Transmembrane helix</keyword>
<evidence type="ECO:0000313" key="2">
    <source>
        <dbReference type="EMBL" id="CEJ74829.1"/>
    </source>
</evidence>
<keyword evidence="1" id="KW-0472">Membrane</keyword>
<sequence length="125" mass="14702">MKKYRTGNKMIIKVINMKDIDKKIHGDENDPVYLRTLNVVNNKLDDLMYIIERSRIREFMILTDSRRRMFTTNFIAGIGKGFGQAIGFSILTAIFIYFISKWVNLPIIGAYLAEFLDIVDKYRRK</sequence>
<organism evidence="3 5">
    <name type="scientific">Paraclostridium sordellii</name>
    <name type="common">Clostridium sordellii</name>
    <dbReference type="NCBI Taxonomy" id="1505"/>
    <lineage>
        <taxon>Bacteria</taxon>
        <taxon>Bacillati</taxon>
        <taxon>Bacillota</taxon>
        <taxon>Clostridia</taxon>
        <taxon>Peptostreptococcales</taxon>
        <taxon>Peptostreptococcaceae</taxon>
        <taxon>Paraclostridium</taxon>
    </lineage>
</organism>
<feature type="transmembrane region" description="Helical" evidence="1">
    <location>
        <begin position="74"/>
        <end position="96"/>
    </location>
</feature>
<dbReference type="Pfam" id="PF18910">
    <property type="entry name" value="DUF5665"/>
    <property type="match status" value="1"/>
</dbReference>
<gene>
    <name evidence="2" type="ORF">ATCC9714_27171</name>
    <name evidence="3" type="ORF">UMC4404_19571</name>
</gene>
<protein>
    <submittedName>
        <fullName evidence="3">Uncharacterized protein</fullName>
    </submittedName>
</protein>
<evidence type="ECO:0000313" key="3">
    <source>
        <dbReference type="EMBL" id="CEO34155.1"/>
    </source>
</evidence>
<reference evidence="3" key="1">
    <citation type="submission" date="2015-01" db="EMBL/GenBank/DDBJ databases">
        <authorList>
            <person name="Aslett M.A."/>
            <person name="De Silva N."/>
        </authorList>
    </citation>
    <scope>NUCLEOTIDE SEQUENCE</scope>
    <source>
        <strain evidence="2 4">ATCC9714</strain>
        <strain evidence="3">UMC4404</strain>
    </source>
</reference>
<dbReference type="RefSeq" id="WP_021122980.1">
    <property type="nucleotide sequence ID" value="NZ_BDJI01000002.1"/>
</dbReference>
<dbReference type="InterPro" id="IPR043723">
    <property type="entry name" value="DUF5665"/>
</dbReference>
<dbReference type="EMBL" id="LN679998">
    <property type="protein sequence ID" value="CEJ74829.1"/>
    <property type="molecule type" value="Genomic_DNA"/>
</dbReference>
<evidence type="ECO:0000313" key="5">
    <source>
        <dbReference type="Proteomes" id="UP000049685"/>
    </source>
</evidence>
<dbReference type="GeneID" id="97538540"/>
<evidence type="ECO:0000313" key="4">
    <source>
        <dbReference type="Proteomes" id="UP000032811"/>
    </source>
</evidence>
<dbReference type="EMBL" id="CDNY01000014">
    <property type="protein sequence ID" value="CEO34155.1"/>
    <property type="molecule type" value="Genomic_DNA"/>
</dbReference>
<name>A0A9P1L191_PARSO</name>
<feature type="transmembrane region" description="Helical" evidence="1">
    <location>
        <begin position="102"/>
        <end position="119"/>
    </location>
</feature>
<dbReference type="AlphaFoldDB" id="A0A9P1L191"/>